<evidence type="ECO:0000259" key="9">
    <source>
        <dbReference type="Pfam" id="PF01895"/>
    </source>
</evidence>
<comment type="subunit">
    <text evidence="3 8">Homodimer.</text>
</comment>
<evidence type="ECO:0000256" key="5">
    <source>
        <dbReference type="ARBA" id="ARBA00022490"/>
    </source>
</evidence>
<proteinExistence type="inferred from homology"/>
<comment type="caution">
    <text evidence="10">The sequence shown here is derived from an EMBL/GenBank/DDBJ whole genome shotgun (WGS) entry which is preliminary data.</text>
</comment>
<sequence>MPERPVHEQIKELSQSLVLLSDKVLKNFTSTFQNLADPDAEASEMIRMAEDDIDISEVRLEEKCLVFLALQQPVARDLRKIITIVKINNDLERIADLVMHIYERTEEVDAAMVSRYRFEEMAEIAKDMIQKSIQAFVNSDRKLAEEVMFRDEELDTMHREVFRSVAGELKESGSDSGRLMVALSVSRYIERMGDHATRIAQEVLYLVTGEIVRHVEGSFEKLVQSLKD</sequence>
<evidence type="ECO:0000313" key="11">
    <source>
        <dbReference type="Proteomes" id="UP000309544"/>
    </source>
</evidence>
<gene>
    <name evidence="10" type="primary">phoU</name>
    <name evidence="10" type="ORF">FGF68_08565</name>
</gene>
<feature type="domain" description="PhoU" evidence="9">
    <location>
        <begin position="19"/>
        <end position="104"/>
    </location>
</feature>
<comment type="similarity">
    <text evidence="2 8">Belongs to the PhoU family.</text>
</comment>
<evidence type="ECO:0000256" key="3">
    <source>
        <dbReference type="ARBA" id="ARBA00011738"/>
    </source>
</evidence>
<comment type="subcellular location">
    <subcellularLocation>
        <location evidence="1 8">Cytoplasm</location>
    </subcellularLocation>
</comment>
<evidence type="ECO:0000256" key="1">
    <source>
        <dbReference type="ARBA" id="ARBA00004496"/>
    </source>
</evidence>
<dbReference type="AlphaFoldDB" id="A0A5C4RZI4"/>
<dbReference type="EMBL" id="VDCI01000008">
    <property type="protein sequence ID" value="TNJ36081.1"/>
    <property type="molecule type" value="Genomic_DNA"/>
</dbReference>
<dbReference type="RefSeq" id="WP_139626766.1">
    <property type="nucleotide sequence ID" value="NZ_VDCI01000008.1"/>
</dbReference>
<dbReference type="InterPro" id="IPR028366">
    <property type="entry name" value="PhoU"/>
</dbReference>
<dbReference type="GO" id="GO:0030643">
    <property type="term" value="P:intracellular phosphate ion homeostasis"/>
    <property type="evidence" value="ECO:0007669"/>
    <property type="project" value="InterPro"/>
</dbReference>
<accession>A0A5C4RZI4</accession>
<dbReference type="InterPro" id="IPR038078">
    <property type="entry name" value="PhoU-like_sf"/>
</dbReference>
<organism evidence="10 11">
    <name type="scientific">Prosthecochloris vibrioformis</name>
    <name type="common">Chlorobium vibrioforme</name>
    <dbReference type="NCBI Taxonomy" id="1098"/>
    <lineage>
        <taxon>Bacteria</taxon>
        <taxon>Pseudomonadati</taxon>
        <taxon>Chlorobiota</taxon>
        <taxon>Chlorobiia</taxon>
        <taxon>Chlorobiales</taxon>
        <taxon>Chlorobiaceae</taxon>
        <taxon>Prosthecochloris</taxon>
    </lineage>
</organism>
<evidence type="ECO:0000256" key="4">
    <source>
        <dbReference type="ARBA" id="ARBA00022448"/>
    </source>
</evidence>
<evidence type="ECO:0000256" key="6">
    <source>
        <dbReference type="ARBA" id="ARBA00022592"/>
    </source>
</evidence>
<evidence type="ECO:0000256" key="2">
    <source>
        <dbReference type="ARBA" id="ARBA00008107"/>
    </source>
</evidence>
<dbReference type="NCBIfam" id="TIGR02135">
    <property type="entry name" value="phoU_full"/>
    <property type="match status" value="1"/>
</dbReference>
<dbReference type="Proteomes" id="UP000309544">
    <property type="component" value="Unassembled WGS sequence"/>
</dbReference>
<dbReference type="GO" id="GO:0006817">
    <property type="term" value="P:phosphate ion transport"/>
    <property type="evidence" value="ECO:0007669"/>
    <property type="project" value="UniProtKB-KW"/>
</dbReference>
<dbReference type="GO" id="GO:0045936">
    <property type="term" value="P:negative regulation of phosphate metabolic process"/>
    <property type="evidence" value="ECO:0007669"/>
    <property type="project" value="InterPro"/>
</dbReference>
<name>A0A5C4RZI4_PROVB</name>
<keyword evidence="11" id="KW-1185">Reference proteome</keyword>
<dbReference type="PANTHER" id="PTHR42930">
    <property type="entry name" value="PHOSPHATE-SPECIFIC TRANSPORT SYSTEM ACCESSORY PROTEIN PHOU"/>
    <property type="match status" value="1"/>
</dbReference>
<evidence type="ECO:0000313" key="10">
    <source>
        <dbReference type="EMBL" id="TNJ36081.1"/>
    </source>
</evidence>
<evidence type="ECO:0000256" key="7">
    <source>
        <dbReference type="ARBA" id="ARBA00056181"/>
    </source>
</evidence>
<dbReference type="InterPro" id="IPR026022">
    <property type="entry name" value="PhoU_dom"/>
</dbReference>
<reference evidence="10 11" key="1">
    <citation type="submission" date="2019-05" db="EMBL/GenBank/DDBJ databases">
        <title>Draft Whole-Genome sequence of the green sulfur bacterium Prosthecochloris vibrioformis DSM 260.</title>
        <authorList>
            <person name="Meyer T.E."/>
            <person name="Kyndt J.A."/>
        </authorList>
    </citation>
    <scope>NUCLEOTIDE SEQUENCE [LARGE SCALE GENOMIC DNA]</scope>
    <source>
        <strain evidence="10 11">DSM 260</strain>
    </source>
</reference>
<evidence type="ECO:0000256" key="8">
    <source>
        <dbReference type="PIRNR" id="PIRNR003107"/>
    </source>
</evidence>
<dbReference type="PIRSF" id="PIRSF003107">
    <property type="entry name" value="PhoU"/>
    <property type="match status" value="1"/>
</dbReference>
<dbReference type="PANTHER" id="PTHR42930:SF3">
    <property type="entry name" value="PHOSPHATE-SPECIFIC TRANSPORT SYSTEM ACCESSORY PROTEIN PHOU"/>
    <property type="match status" value="1"/>
</dbReference>
<dbReference type="GO" id="GO:0005737">
    <property type="term" value="C:cytoplasm"/>
    <property type="evidence" value="ECO:0007669"/>
    <property type="project" value="UniProtKB-SubCell"/>
</dbReference>
<keyword evidence="6 8" id="KW-0592">Phosphate transport</keyword>
<dbReference type="Gene3D" id="1.20.58.220">
    <property type="entry name" value="Phosphate transport system protein phou homolog 2, domain 2"/>
    <property type="match status" value="2"/>
</dbReference>
<keyword evidence="4 8" id="KW-0813">Transport</keyword>
<feature type="domain" description="PhoU" evidence="9">
    <location>
        <begin position="119"/>
        <end position="203"/>
    </location>
</feature>
<dbReference type="FunFam" id="1.20.58.220:FF:000004">
    <property type="entry name" value="Phosphate-specific transport system accessory protein PhoU"/>
    <property type="match status" value="1"/>
</dbReference>
<keyword evidence="5 8" id="KW-0963">Cytoplasm</keyword>
<dbReference type="SUPFAM" id="SSF109755">
    <property type="entry name" value="PhoU-like"/>
    <property type="match status" value="1"/>
</dbReference>
<dbReference type="Pfam" id="PF01895">
    <property type="entry name" value="PhoU"/>
    <property type="match status" value="2"/>
</dbReference>
<comment type="function">
    <text evidence="7 8">Plays a role in the regulation of phosphate uptake.</text>
</comment>
<protein>
    <recommendedName>
        <fullName evidence="8">Phosphate-specific transport system accessory protein PhoU</fullName>
    </recommendedName>
</protein>